<feature type="domain" description="Aspartate/glutamate/uridylate kinase" evidence="10">
    <location>
        <begin position="6"/>
        <end position="207"/>
    </location>
</feature>
<name>A0A1G1YCD7_9BACT</name>
<dbReference type="EMBL" id="MHIL01000037">
    <property type="protein sequence ID" value="OGY50012.1"/>
    <property type="molecule type" value="Genomic_DNA"/>
</dbReference>
<evidence type="ECO:0000256" key="1">
    <source>
        <dbReference type="ARBA" id="ARBA00004791"/>
    </source>
</evidence>
<dbReference type="SUPFAM" id="SSF53633">
    <property type="entry name" value="Carbamate kinase-like"/>
    <property type="match status" value="1"/>
</dbReference>
<dbReference type="PANTHER" id="PTHR42833:SF4">
    <property type="entry name" value="URIDYLATE KINASE PUMPKIN, CHLOROPLASTIC"/>
    <property type="match status" value="1"/>
</dbReference>
<evidence type="ECO:0000256" key="3">
    <source>
        <dbReference type="ARBA" id="ARBA00012899"/>
    </source>
</evidence>
<dbReference type="Proteomes" id="UP000177310">
    <property type="component" value="Unassembled WGS sequence"/>
</dbReference>
<protein>
    <recommendedName>
        <fullName evidence="3">UMP kinase</fullName>
        <ecNumber evidence="3">2.7.4.22</ecNumber>
    </recommendedName>
    <alternativeName>
        <fullName evidence="9">Uridine monophosphate kinase</fullName>
    </alternativeName>
</protein>
<dbReference type="InterPro" id="IPR001048">
    <property type="entry name" value="Asp/Glu/Uridylate_kinase"/>
</dbReference>
<evidence type="ECO:0000256" key="8">
    <source>
        <dbReference type="ARBA" id="ARBA00022975"/>
    </source>
</evidence>
<dbReference type="GO" id="GO:0005524">
    <property type="term" value="F:ATP binding"/>
    <property type="evidence" value="ECO:0007669"/>
    <property type="project" value="UniProtKB-KW"/>
</dbReference>
<dbReference type="GO" id="GO:0033862">
    <property type="term" value="F:UMP kinase activity"/>
    <property type="evidence" value="ECO:0007669"/>
    <property type="project" value="UniProtKB-EC"/>
</dbReference>
<dbReference type="PANTHER" id="PTHR42833">
    <property type="entry name" value="URIDYLATE KINASE"/>
    <property type="match status" value="1"/>
</dbReference>
<dbReference type="Gene3D" id="3.40.1160.10">
    <property type="entry name" value="Acetylglutamate kinase-like"/>
    <property type="match status" value="1"/>
</dbReference>
<evidence type="ECO:0000256" key="5">
    <source>
        <dbReference type="ARBA" id="ARBA00022741"/>
    </source>
</evidence>
<evidence type="ECO:0000256" key="9">
    <source>
        <dbReference type="ARBA" id="ARBA00032092"/>
    </source>
</evidence>
<keyword evidence="7" id="KW-0067">ATP-binding</keyword>
<comment type="caution">
    <text evidence="11">The sequence shown here is derived from an EMBL/GenBank/DDBJ whole genome shotgun (WGS) entry which is preliminary data.</text>
</comment>
<keyword evidence="8" id="KW-0665">Pyrimidine biosynthesis</keyword>
<evidence type="ECO:0000259" key="10">
    <source>
        <dbReference type="Pfam" id="PF00696"/>
    </source>
</evidence>
<dbReference type="GO" id="GO:0006225">
    <property type="term" value="P:UDP biosynthetic process"/>
    <property type="evidence" value="ECO:0007669"/>
    <property type="project" value="TreeGrafter"/>
</dbReference>
<evidence type="ECO:0000256" key="6">
    <source>
        <dbReference type="ARBA" id="ARBA00022777"/>
    </source>
</evidence>
<proteinExistence type="inferred from homology"/>
<dbReference type="InterPro" id="IPR036393">
    <property type="entry name" value="AceGlu_kinase-like_sf"/>
</dbReference>
<comment type="pathway">
    <text evidence="1">Pyrimidine metabolism; CTP biosynthesis via de novo pathway; UDP from UMP (UMPK route): step 1/1.</text>
</comment>
<keyword evidence="5" id="KW-0547">Nucleotide-binding</keyword>
<evidence type="ECO:0000256" key="2">
    <source>
        <dbReference type="ARBA" id="ARBA00007614"/>
    </source>
</evidence>
<evidence type="ECO:0000313" key="11">
    <source>
        <dbReference type="EMBL" id="OGY50012.1"/>
    </source>
</evidence>
<reference evidence="11 12" key="1">
    <citation type="journal article" date="2016" name="Nat. Commun.">
        <title>Thousands of microbial genomes shed light on interconnected biogeochemical processes in an aquifer system.</title>
        <authorList>
            <person name="Anantharaman K."/>
            <person name="Brown C.T."/>
            <person name="Hug L.A."/>
            <person name="Sharon I."/>
            <person name="Castelle C.J."/>
            <person name="Probst A.J."/>
            <person name="Thomas B.C."/>
            <person name="Singh A."/>
            <person name="Wilkins M.J."/>
            <person name="Karaoz U."/>
            <person name="Brodie E.L."/>
            <person name="Williams K.H."/>
            <person name="Hubbard S.S."/>
            <person name="Banfield J.F."/>
        </authorList>
    </citation>
    <scope>NUCLEOTIDE SEQUENCE [LARGE SCALE GENOMIC DNA]</scope>
</reference>
<evidence type="ECO:0000256" key="7">
    <source>
        <dbReference type="ARBA" id="ARBA00022840"/>
    </source>
</evidence>
<evidence type="ECO:0000313" key="12">
    <source>
        <dbReference type="Proteomes" id="UP000177310"/>
    </source>
</evidence>
<dbReference type="STRING" id="1797542.A3J59_00145"/>
<comment type="similarity">
    <text evidence="2">Belongs to the UMP kinase family.</text>
</comment>
<keyword evidence="6" id="KW-0418">Kinase</keyword>
<accession>A0A1G1YCD7</accession>
<organism evidence="11 12">
    <name type="scientific">Candidatus Buchananbacteria bacterium RIFCSPHIGHO2_02_FULL_56_16</name>
    <dbReference type="NCBI Taxonomy" id="1797542"/>
    <lineage>
        <taxon>Bacteria</taxon>
        <taxon>Candidatus Buchananiibacteriota</taxon>
    </lineage>
</organism>
<dbReference type="EC" id="2.7.4.22" evidence="3"/>
<keyword evidence="4" id="KW-0808">Transferase</keyword>
<sequence length="229" mass="24611">MLHKATLVMSVGGSLIAPDGIDLNFLKKFRQAILEYTRRGNRAVIICGGGSAARAYQRAAKMVSPAVTNRDLDLIGIGATKLNAELISGIFGSAAHEGIMANPGKKISTAKRIIVGAGYLTGSSSDKDAVLSAIAFGARTVINLSNITYVYDKDPSKYRDAKPQPHMSWSAFRRLVGNRWVPGAHVPFDPIAARLASRHRLTLVVLNGANIPNLKRFLNSQPFVGTTIQ</sequence>
<gene>
    <name evidence="11" type="ORF">A3J59_00145</name>
</gene>
<dbReference type="Pfam" id="PF00696">
    <property type="entry name" value="AA_kinase"/>
    <property type="match status" value="1"/>
</dbReference>
<dbReference type="AlphaFoldDB" id="A0A1G1YCD7"/>
<evidence type="ECO:0000256" key="4">
    <source>
        <dbReference type="ARBA" id="ARBA00022679"/>
    </source>
</evidence>